<keyword evidence="14" id="KW-1185">Reference proteome</keyword>
<dbReference type="PANTHER" id="PTHR13050:SF7">
    <property type="entry name" value="VESICLE TRANSPORT PROTEIN USE1"/>
    <property type="match status" value="1"/>
</dbReference>
<dbReference type="Pfam" id="PF09753">
    <property type="entry name" value="Use1"/>
    <property type="match status" value="1"/>
</dbReference>
<dbReference type="GO" id="GO:0005789">
    <property type="term" value="C:endoplasmic reticulum membrane"/>
    <property type="evidence" value="ECO:0007669"/>
    <property type="project" value="UniProtKB-SubCell"/>
</dbReference>
<dbReference type="Proteomes" id="UP000318571">
    <property type="component" value="Chromosome 4"/>
</dbReference>
<comment type="similarity">
    <text evidence="2">Belongs to the USE1 family.</text>
</comment>
<evidence type="ECO:0000256" key="10">
    <source>
        <dbReference type="ARBA" id="ARBA00023136"/>
    </source>
</evidence>
<dbReference type="GO" id="GO:0006890">
    <property type="term" value="P:retrograde vesicle-mediated transport, Golgi to endoplasmic reticulum"/>
    <property type="evidence" value="ECO:0007669"/>
    <property type="project" value="TreeGrafter"/>
</dbReference>
<evidence type="ECO:0000256" key="7">
    <source>
        <dbReference type="ARBA" id="ARBA00022892"/>
    </source>
</evidence>
<evidence type="ECO:0000256" key="6">
    <source>
        <dbReference type="ARBA" id="ARBA00022824"/>
    </source>
</evidence>
<evidence type="ECO:0000256" key="12">
    <source>
        <dbReference type="SAM" id="Phobius"/>
    </source>
</evidence>
<dbReference type="InterPro" id="IPR019150">
    <property type="entry name" value="Vesicle_transport_protein_Use1"/>
</dbReference>
<dbReference type="PANTHER" id="PTHR13050">
    <property type="entry name" value="USE1-LIKE PROTEIN"/>
    <property type="match status" value="1"/>
</dbReference>
<reference evidence="13 14" key="1">
    <citation type="journal article" date="2018" name="Nat. Ecol. Evol.">
        <title>Genomic signatures of mitonuclear coevolution across populations of Tigriopus californicus.</title>
        <authorList>
            <person name="Barreto F.S."/>
            <person name="Watson E.T."/>
            <person name="Lima T.G."/>
            <person name="Willett C.S."/>
            <person name="Edmands S."/>
            <person name="Li W."/>
            <person name="Burton R.S."/>
        </authorList>
    </citation>
    <scope>NUCLEOTIDE SEQUENCE [LARGE SCALE GENOMIC DNA]</scope>
    <source>
        <strain evidence="13 14">San Diego</strain>
    </source>
</reference>
<keyword evidence="5 12" id="KW-0812">Transmembrane</keyword>
<comment type="subcellular location">
    <subcellularLocation>
        <location evidence="1">Endoplasmic reticulum membrane</location>
        <topology evidence="1">Single-pass type IV membrane protein</topology>
    </subcellularLocation>
</comment>
<dbReference type="CDD" id="cd15860">
    <property type="entry name" value="SNARE_USE1"/>
    <property type="match status" value="1"/>
</dbReference>
<evidence type="ECO:0000256" key="1">
    <source>
        <dbReference type="ARBA" id="ARBA00004163"/>
    </source>
</evidence>
<keyword evidence="8" id="KW-0653">Protein transport</keyword>
<evidence type="ECO:0000256" key="11">
    <source>
        <dbReference type="ARBA" id="ARBA00032711"/>
    </source>
</evidence>
<comment type="caution">
    <text evidence="13">The sequence shown here is derived from an EMBL/GenBank/DDBJ whole genome shotgun (WGS) entry which is preliminary data.</text>
</comment>
<evidence type="ECO:0000256" key="9">
    <source>
        <dbReference type="ARBA" id="ARBA00022989"/>
    </source>
</evidence>
<evidence type="ECO:0000256" key="8">
    <source>
        <dbReference type="ARBA" id="ARBA00022927"/>
    </source>
</evidence>
<sequence>MSPSEENGNSTRNRRSWEELEVRLQLRALEKQCNEWISQDHPQIGQKTRANLQYIDRQVQALQRHPQAPSREDGLGYQRKIEFLRQTLDGIEERLPEQSPHHAPVSLGVDVPSLGLTRDTPLQFPQAQAAPMLKRTSPNETPTRLPVIRPYGYAPLPWSARQADPLAREIFQKASQRQPMEERRELLGQSDAELRQRKPAPVDGALEDLMKVHQDAQEQVAEEMLKLTRSLKEQSMAAGEIIRNDTASLERTNELAEANRTRLGLESERLNKHTQQLCRWWIWLIIFLVTVTFVAMVMIMKIFRKRW</sequence>
<accession>A0A553NPT5</accession>
<keyword evidence="9 12" id="KW-1133">Transmembrane helix</keyword>
<dbReference type="GO" id="GO:0031201">
    <property type="term" value="C:SNARE complex"/>
    <property type="evidence" value="ECO:0007669"/>
    <property type="project" value="TreeGrafter"/>
</dbReference>
<evidence type="ECO:0000256" key="5">
    <source>
        <dbReference type="ARBA" id="ARBA00022692"/>
    </source>
</evidence>
<dbReference type="GO" id="GO:0015031">
    <property type="term" value="P:protein transport"/>
    <property type="evidence" value="ECO:0007669"/>
    <property type="project" value="UniProtKB-KW"/>
</dbReference>
<proteinExistence type="inferred from homology"/>
<keyword evidence="4" id="KW-0813">Transport</keyword>
<dbReference type="GO" id="GO:0005484">
    <property type="term" value="F:SNAP receptor activity"/>
    <property type="evidence" value="ECO:0007669"/>
    <property type="project" value="TreeGrafter"/>
</dbReference>
<organism evidence="13 14">
    <name type="scientific">Tigriopus californicus</name>
    <name type="common">Marine copepod</name>
    <dbReference type="NCBI Taxonomy" id="6832"/>
    <lineage>
        <taxon>Eukaryota</taxon>
        <taxon>Metazoa</taxon>
        <taxon>Ecdysozoa</taxon>
        <taxon>Arthropoda</taxon>
        <taxon>Crustacea</taxon>
        <taxon>Multicrustacea</taxon>
        <taxon>Hexanauplia</taxon>
        <taxon>Copepoda</taxon>
        <taxon>Harpacticoida</taxon>
        <taxon>Harpacticidae</taxon>
        <taxon>Tigriopus</taxon>
    </lineage>
</organism>
<dbReference type="AlphaFoldDB" id="A0A553NPT5"/>
<dbReference type="EMBL" id="VCGU01000011">
    <property type="protein sequence ID" value="TRY67419.1"/>
    <property type="molecule type" value="Genomic_DNA"/>
</dbReference>
<keyword evidence="7" id="KW-0931">ER-Golgi transport</keyword>
<dbReference type="OrthoDB" id="4506189at2759"/>
<feature type="transmembrane region" description="Helical" evidence="12">
    <location>
        <begin position="280"/>
        <end position="303"/>
    </location>
</feature>
<evidence type="ECO:0000256" key="4">
    <source>
        <dbReference type="ARBA" id="ARBA00022448"/>
    </source>
</evidence>
<keyword evidence="6" id="KW-0256">Endoplasmic reticulum</keyword>
<name>A0A553NPT5_TIGCA</name>
<evidence type="ECO:0000313" key="13">
    <source>
        <dbReference type="EMBL" id="TRY67419.1"/>
    </source>
</evidence>
<evidence type="ECO:0000256" key="3">
    <source>
        <dbReference type="ARBA" id="ARBA00015843"/>
    </source>
</evidence>
<gene>
    <name evidence="13" type="ORF">TCAL_05259</name>
</gene>
<evidence type="ECO:0000256" key="2">
    <source>
        <dbReference type="ARBA" id="ARBA00007891"/>
    </source>
</evidence>
<evidence type="ECO:0000313" key="14">
    <source>
        <dbReference type="Proteomes" id="UP000318571"/>
    </source>
</evidence>
<dbReference type="STRING" id="6832.A0A553NPT5"/>
<keyword evidence="10 12" id="KW-0472">Membrane</keyword>
<protein>
    <recommendedName>
        <fullName evidence="3">Vesicle transport protein USE1</fullName>
    </recommendedName>
    <alternativeName>
        <fullName evidence="11">USE1-like protein</fullName>
    </alternativeName>
</protein>